<keyword evidence="2" id="KW-0949">S-adenosyl-L-methionine</keyword>
<keyword evidence="5" id="KW-1185">Reference proteome</keyword>
<evidence type="ECO:0000313" key="4">
    <source>
        <dbReference type="EMBL" id="MBU8873967.1"/>
    </source>
</evidence>
<dbReference type="PANTHER" id="PTHR47739">
    <property type="entry name" value="TRNA1(VAL) (ADENINE(37)-N6)-METHYLTRANSFERASE"/>
    <property type="match status" value="1"/>
</dbReference>
<keyword evidence="1 4" id="KW-0808">Transferase</keyword>
<name>A0ABS6IHA0_9HYPH</name>
<protein>
    <submittedName>
        <fullName evidence="4">Methyltransferase</fullName>
    </submittedName>
</protein>
<evidence type="ECO:0000313" key="5">
    <source>
        <dbReference type="Proteomes" id="UP000727907"/>
    </source>
</evidence>
<evidence type="ECO:0000256" key="2">
    <source>
        <dbReference type="ARBA" id="ARBA00022691"/>
    </source>
</evidence>
<dbReference type="GO" id="GO:0008168">
    <property type="term" value="F:methyltransferase activity"/>
    <property type="evidence" value="ECO:0007669"/>
    <property type="project" value="UniProtKB-KW"/>
</dbReference>
<comment type="caution">
    <text evidence="4">The sequence shown here is derived from an EMBL/GenBank/DDBJ whole genome shotgun (WGS) entry which is preliminary data.</text>
</comment>
<proteinExistence type="predicted"/>
<dbReference type="Proteomes" id="UP000727907">
    <property type="component" value="Unassembled WGS sequence"/>
</dbReference>
<dbReference type="InterPro" id="IPR050210">
    <property type="entry name" value="tRNA_Adenine-N(6)_MTase"/>
</dbReference>
<dbReference type="RefSeq" id="WP_216958673.1">
    <property type="nucleotide sequence ID" value="NZ_JAHOPB010000001.1"/>
</dbReference>
<keyword evidence="1 4" id="KW-0489">Methyltransferase</keyword>
<sequence length="263" mass="27840">MTGDQLSDEACYCDMLSKQMSSMESAPTENTVMGGRVKLLQPRRGYRIAVDAVLLAAAAEAKAGESVLDLGAGVGAVGLCIAARVPDCQITGIELQSELAALAERNVALNHAGDRVRTLVHDLAAPLPDGLGLFDHVTTNPPYLAAAVADPSPDRSKALATVESSADLVRWLTVAAGALKPAGTLLAIHRSDRLEEIVAILARLGWGDVTVKRLPPAARVLVRARRGSGLRRREAEPLVLHRPEGGYTDEAEAILRHGRPLAF</sequence>
<dbReference type="Pfam" id="PF05175">
    <property type="entry name" value="MTS"/>
    <property type="match status" value="1"/>
</dbReference>
<organism evidence="4 5">
    <name type="scientific">Reyranella humidisoli</name>
    <dbReference type="NCBI Taxonomy" id="2849149"/>
    <lineage>
        <taxon>Bacteria</taxon>
        <taxon>Pseudomonadati</taxon>
        <taxon>Pseudomonadota</taxon>
        <taxon>Alphaproteobacteria</taxon>
        <taxon>Hyphomicrobiales</taxon>
        <taxon>Reyranellaceae</taxon>
        <taxon>Reyranella</taxon>
    </lineage>
</organism>
<accession>A0ABS6IHA0</accession>
<gene>
    <name evidence="4" type="ORF">KQ910_09340</name>
</gene>
<reference evidence="4 5" key="1">
    <citation type="submission" date="2021-06" db="EMBL/GenBank/DDBJ databases">
        <authorList>
            <person name="Lee D.H."/>
        </authorList>
    </citation>
    <scope>NUCLEOTIDE SEQUENCE [LARGE SCALE GENOMIC DNA]</scope>
    <source>
        <strain evidence="4 5">MMS21-HV4-11</strain>
    </source>
</reference>
<dbReference type="InterPro" id="IPR007848">
    <property type="entry name" value="Small_mtfrase_dom"/>
</dbReference>
<dbReference type="EMBL" id="JAHOPB010000001">
    <property type="protein sequence ID" value="MBU8873967.1"/>
    <property type="molecule type" value="Genomic_DNA"/>
</dbReference>
<dbReference type="CDD" id="cd02440">
    <property type="entry name" value="AdoMet_MTases"/>
    <property type="match status" value="1"/>
</dbReference>
<dbReference type="PANTHER" id="PTHR47739:SF1">
    <property type="entry name" value="TRNA1(VAL) (ADENINE(37)-N6)-METHYLTRANSFERASE"/>
    <property type="match status" value="1"/>
</dbReference>
<evidence type="ECO:0000259" key="3">
    <source>
        <dbReference type="Pfam" id="PF05175"/>
    </source>
</evidence>
<evidence type="ECO:0000256" key="1">
    <source>
        <dbReference type="ARBA" id="ARBA00022603"/>
    </source>
</evidence>
<feature type="domain" description="Methyltransferase small" evidence="3">
    <location>
        <begin position="54"/>
        <end position="147"/>
    </location>
</feature>
<dbReference type="GO" id="GO:0032259">
    <property type="term" value="P:methylation"/>
    <property type="evidence" value="ECO:0007669"/>
    <property type="project" value="UniProtKB-KW"/>
</dbReference>